<dbReference type="EMBL" id="BMJI01000005">
    <property type="protein sequence ID" value="GGC87639.1"/>
    <property type="molecule type" value="Genomic_DNA"/>
</dbReference>
<dbReference type="Proteomes" id="UP000597761">
    <property type="component" value="Unassembled WGS sequence"/>
</dbReference>
<name>A0ABQ1NYL0_9MICC</name>
<dbReference type="Gene3D" id="3.20.20.210">
    <property type="match status" value="1"/>
</dbReference>
<keyword evidence="2" id="KW-1185">Reference proteome</keyword>
<dbReference type="RefSeq" id="WP_188667538.1">
    <property type="nucleotide sequence ID" value="NZ_BMJI01000005.1"/>
</dbReference>
<comment type="caution">
    <text evidence="1">The sequence shown here is derived from an EMBL/GenBank/DDBJ whole genome shotgun (WGS) entry which is preliminary data.</text>
</comment>
<proteinExistence type="predicted"/>
<evidence type="ECO:0000313" key="2">
    <source>
        <dbReference type="Proteomes" id="UP000597761"/>
    </source>
</evidence>
<protein>
    <recommendedName>
        <fullName evidence="3">Methionine synthase</fullName>
    </recommendedName>
</protein>
<evidence type="ECO:0000313" key="1">
    <source>
        <dbReference type="EMBL" id="GGC87639.1"/>
    </source>
</evidence>
<evidence type="ECO:0008006" key="3">
    <source>
        <dbReference type="Google" id="ProtNLM"/>
    </source>
</evidence>
<dbReference type="SUPFAM" id="SSF51726">
    <property type="entry name" value="UROD/MetE-like"/>
    <property type="match status" value="1"/>
</dbReference>
<organism evidence="1 2">
    <name type="scientific">Tersicoccus solisilvae</name>
    <dbReference type="NCBI Taxonomy" id="1882339"/>
    <lineage>
        <taxon>Bacteria</taxon>
        <taxon>Bacillati</taxon>
        <taxon>Actinomycetota</taxon>
        <taxon>Actinomycetes</taxon>
        <taxon>Micrococcales</taxon>
        <taxon>Micrococcaceae</taxon>
        <taxon>Tersicoccus</taxon>
    </lineage>
</organism>
<gene>
    <name evidence="1" type="ORF">GCM10011512_13240</name>
</gene>
<accession>A0ABQ1NYL0</accession>
<sequence length="357" mass="36315">MSPDVTAAPAPATVTATGPVLVAGTDLPGALTAIRGELGDPHLPSLPLLPDRGPGADAVGRVTALLVDLPVEVGPHGWRVAARPGEDLRRSRSLLASDLNMLADLAGAEQTPATRIGVCVLGPVSLATRLDLAGGERVLADRGARRDLADSLAAGLATHLAAVRAALPGASVTVRIDEPALAAVTAGTVATASGYRTLRAVDRSDVRQTLRQLVEAVRDAGAHEVVLAVEPEPLPLALGREVEADGLALPATALTSAPDDLGEYLDGGGALTIGLDVDGPRGVREVSDLAGQVLAPWRRLGLPETRLTQLTLTARTSPAAITSTRAPAGTPDAGRLPAVLHRLVGTADALETTARDA</sequence>
<dbReference type="InterPro" id="IPR038071">
    <property type="entry name" value="UROD/MetE-like_sf"/>
</dbReference>
<reference evidence="2" key="1">
    <citation type="journal article" date="2019" name="Int. J. Syst. Evol. Microbiol.">
        <title>The Global Catalogue of Microorganisms (GCM) 10K type strain sequencing project: providing services to taxonomists for standard genome sequencing and annotation.</title>
        <authorList>
            <consortium name="The Broad Institute Genomics Platform"/>
            <consortium name="The Broad Institute Genome Sequencing Center for Infectious Disease"/>
            <person name="Wu L."/>
            <person name="Ma J."/>
        </authorList>
    </citation>
    <scope>NUCLEOTIDE SEQUENCE [LARGE SCALE GENOMIC DNA]</scope>
    <source>
        <strain evidence="2">CGMCC 1.15480</strain>
    </source>
</reference>